<name>A0A944GSP7_9HYPH</name>
<sequence length="256" mass="26994">MVNCAMRLRGNRLQELSQGVRFLGVFFLAALVFAEPGFASDAPVPVSKPSLLTDQDDKLADDETLKAENKGESAANEAACEIELAEIDVVESVEGENGCGVPSAVSLLGTTGSPPVSLLPPPTVGCAFAGKFAEFLSGPAVKKASEEVGSDLTGLRVGPGYVCRRRNNLPDGKLSEHAKGKALDITTFVFADNVEASIAEDWGKDTPEGRALRHLHAGACEVFTTVLGPDADPNHSSHFHVDTGCHGRDCTYLICQ</sequence>
<reference evidence="2" key="1">
    <citation type="submission" date="2018-08" db="EMBL/GenBank/DDBJ databases">
        <authorList>
            <person name="Jin W."/>
            <person name="Wang H."/>
            <person name="Yang Y."/>
            <person name="Li M."/>
            <person name="Liu J."/>
        </authorList>
    </citation>
    <scope>NUCLEOTIDE SEQUENCE</scope>
    <source>
        <strain evidence="2">AESS21</strain>
    </source>
</reference>
<evidence type="ECO:0000259" key="1">
    <source>
        <dbReference type="Pfam" id="PF06904"/>
    </source>
</evidence>
<dbReference type="Proteomes" id="UP000705379">
    <property type="component" value="Unassembled WGS sequence"/>
</dbReference>
<reference evidence="2" key="2">
    <citation type="journal article" date="2021" name="Microorganisms">
        <title>Bacterial Dimethylsulfoniopropionate Biosynthesis in the East China Sea.</title>
        <authorList>
            <person name="Liu J."/>
            <person name="Zhang Y."/>
            <person name="Liu J."/>
            <person name="Zhong H."/>
            <person name="Williams B.T."/>
            <person name="Zheng Y."/>
            <person name="Curson A.R.J."/>
            <person name="Sun C."/>
            <person name="Sun H."/>
            <person name="Song D."/>
            <person name="Wagner Mackenzie B."/>
            <person name="Bermejo Martinez A."/>
            <person name="Todd J.D."/>
            <person name="Zhang X.H."/>
        </authorList>
    </citation>
    <scope>NUCLEOTIDE SEQUENCE</scope>
    <source>
        <strain evidence="2">AESS21</strain>
    </source>
</reference>
<evidence type="ECO:0000313" key="2">
    <source>
        <dbReference type="EMBL" id="MBS8260392.1"/>
    </source>
</evidence>
<feature type="domain" description="Extensin-like C-terminal" evidence="1">
    <location>
        <begin position="88"/>
        <end position="248"/>
    </location>
</feature>
<evidence type="ECO:0000313" key="3">
    <source>
        <dbReference type="Proteomes" id="UP000705379"/>
    </source>
</evidence>
<organism evidence="2 3">
    <name type="scientific">Roseibium polysiphoniae</name>
    <dbReference type="NCBI Taxonomy" id="2571221"/>
    <lineage>
        <taxon>Bacteria</taxon>
        <taxon>Pseudomonadati</taxon>
        <taxon>Pseudomonadota</taxon>
        <taxon>Alphaproteobacteria</taxon>
        <taxon>Hyphomicrobiales</taxon>
        <taxon>Stappiaceae</taxon>
        <taxon>Roseibium</taxon>
    </lineage>
</organism>
<dbReference type="AlphaFoldDB" id="A0A944GSP7"/>
<accession>A0A944GSP7</accession>
<proteinExistence type="predicted"/>
<protein>
    <recommendedName>
        <fullName evidence="1">Extensin-like C-terminal domain-containing protein</fullName>
    </recommendedName>
</protein>
<comment type="caution">
    <text evidence="2">The sequence shown here is derived from an EMBL/GenBank/DDBJ whole genome shotgun (WGS) entry which is preliminary data.</text>
</comment>
<dbReference type="InterPro" id="IPR009683">
    <property type="entry name" value="Extensin-like_C"/>
</dbReference>
<dbReference type="Pfam" id="PF06904">
    <property type="entry name" value="Extensin-like_C"/>
    <property type="match status" value="1"/>
</dbReference>
<gene>
    <name evidence="2" type="ORF">DYI23_09205</name>
</gene>
<dbReference type="EMBL" id="QTKU01000002">
    <property type="protein sequence ID" value="MBS8260392.1"/>
    <property type="molecule type" value="Genomic_DNA"/>
</dbReference>